<feature type="transmembrane region" description="Helical" evidence="9">
    <location>
        <begin position="55"/>
        <end position="73"/>
    </location>
</feature>
<keyword evidence="9" id="KW-0472">Membrane</keyword>
<dbReference type="Pfam" id="PF23539">
    <property type="entry name" value="DUF7134"/>
    <property type="match status" value="1"/>
</dbReference>
<dbReference type="Proteomes" id="UP000619479">
    <property type="component" value="Unassembled WGS sequence"/>
</dbReference>
<evidence type="ECO:0000256" key="7">
    <source>
        <dbReference type="ARBA" id="ARBA00022840"/>
    </source>
</evidence>
<evidence type="ECO:0000256" key="8">
    <source>
        <dbReference type="ARBA" id="ARBA00023012"/>
    </source>
</evidence>
<dbReference type="PANTHER" id="PTHR24421">
    <property type="entry name" value="NITRATE/NITRITE SENSOR PROTEIN NARX-RELATED"/>
    <property type="match status" value="1"/>
</dbReference>
<keyword evidence="8" id="KW-0902">Two-component regulatory system</keyword>
<dbReference type="GO" id="GO:0016020">
    <property type="term" value="C:membrane"/>
    <property type="evidence" value="ECO:0007669"/>
    <property type="project" value="InterPro"/>
</dbReference>
<keyword evidence="12" id="KW-1185">Reference proteome</keyword>
<dbReference type="GO" id="GO:0005524">
    <property type="term" value="F:ATP binding"/>
    <property type="evidence" value="ECO:0007669"/>
    <property type="project" value="UniProtKB-KW"/>
</dbReference>
<dbReference type="SUPFAM" id="SSF55874">
    <property type="entry name" value="ATPase domain of HSP90 chaperone/DNA topoisomerase II/histidine kinase"/>
    <property type="match status" value="1"/>
</dbReference>
<dbReference type="InterPro" id="IPR011712">
    <property type="entry name" value="Sig_transdc_His_kin_sub3_dim/P"/>
</dbReference>
<dbReference type="InterPro" id="IPR050482">
    <property type="entry name" value="Sensor_HK_TwoCompSys"/>
</dbReference>
<feature type="transmembrane region" description="Helical" evidence="9">
    <location>
        <begin position="128"/>
        <end position="146"/>
    </location>
</feature>
<dbReference type="Pfam" id="PF02518">
    <property type="entry name" value="HATPase_c"/>
    <property type="match status" value="1"/>
</dbReference>
<evidence type="ECO:0000256" key="9">
    <source>
        <dbReference type="SAM" id="Phobius"/>
    </source>
</evidence>
<keyword evidence="6 11" id="KW-0418">Kinase</keyword>
<dbReference type="Gene3D" id="1.20.5.1930">
    <property type="match status" value="1"/>
</dbReference>
<evidence type="ECO:0000259" key="10">
    <source>
        <dbReference type="SMART" id="SM00387"/>
    </source>
</evidence>
<dbReference type="AlphaFoldDB" id="A0A919IN68"/>
<name>A0A919IN68_9ACTN</name>
<keyword evidence="4" id="KW-0808">Transferase</keyword>
<comment type="catalytic activity">
    <reaction evidence="1">
        <text>ATP + protein L-histidine = ADP + protein N-phospho-L-histidine.</text>
        <dbReference type="EC" id="2.7.13.3"/>
    </reaction>
</comment>
<evidence type="ECO:0000256" key="2">
    <source>
        <dbReference type="ARBA" id="ARBA00012438"/>
    </source>
</evidence>
<dbReference type="PANTHER" id="PTHR24421:SF10">
    <property type="entry name" value="NITRATE_NITRITE SENSOR PROTEIN NARQ"/>
    <property type="match status" value="1"/>
</dbReference>
<dbReference type="InterPro" id="IPR055558">
    <property type="entry name" value="DUF7134"/>
</dbReference>
<dbReference type="RefSeq" id="WP_203745884.1">
    <property type="nucleotide sequence ID" value="NZ_BAAAUC010000008.1"/>
</dbReference>
<evidence type="ECO:0000256" key="1">
    <source>
        <dbReference type="ARBA" id="ARBA00000085"/>
    </source>
</evidence>
<evidence type="ECO:0000313" key="11">
    <source>
        <dbReference type="EMBL" id="GID67781.1"/>
    </source>
</evidence>
<evidence type="ECO:0000313" key="12">
    <source>
        <dbReference type="Proteomes" id="UP000619479"/>
    </source>
</evidence>
<sequence length="376" mass="40316">MSVRLGGLSRWSLALLFPVALFLAAMMPTGDVLIQIAAIVLVLGLPLGLMRRRPIAALVIVVISAAVVVPAVHQQFSGRVLLIPLLVLADIVVGNVAAKTPRWQSVTAAVATAVAQMLLAALDNPNGLTTLYVIEILGVVTAWVIGNSVRQRRLYAAAQRTEAEDRAVQAERLRIARELHDMIAHSIGVIAVQAGMGRRVIDTQPAEARNALANIEETSRDTAAALRRMLGTLRRNDLEAGPVTRDPAPGLDDLESLIARTEQAGLKVFLRRSREQAQLPPDIDLSAFRIVQEAMTNVIRHAATDRCDVVIEQGQQMLTIEVTDAGRGVTGHGDHGYGISGMRERVSLLGGDFSAGPRDSGGFRVYARIPMPGEGA</sequence>
<feature type="transmembrane region" description="Helical" evidence="9">
    <location>
        <begin position="32"/>
        <end position="50"/>
    </location>
</feature>
<protein>
    <recommendedName>
        <fullName evidence="2">histidine kinase</fullName>
        <ecNumber evidence="2">2.7.13.3</ecNumber>
    </recommendedName>
</protein>
<dbReference type="EMBL" id="BOMH01000041">
    <property type="protein sequence ID" value="GID67781.1"/>
    <property type="molecule type" value="Genomic_DNA"/>
</dbReference>
<feature type="transmembrane region" description="Helical" evidence="9">
    <location>
        <begin position="7"/>
        <end position="26"/>
    </location>
</feature>
<dbReference type="EC" id="2.7.13.3" evidence="2"/>
<reference evidence="11" key="1">
    <citation type="submission" date="2021-01" db="EMBL/GenBank/DDBJ databases">
        <title>Whole genome shotgun sequence of Actinoplanes cyaneus NBRC 14990.</title>
        <authorList>
            <person name="Komaki H."/>
            <person name="Tamura T."/>
        </authorList>
    </citation>
    <scope>NUCLEOTIDE SEQUENCE</scope>
    <source>
        <strain evidence="11">NBRC 14990</strain>
    </source>
</reference>
<dbReference type="InterPro" id="IPR003594">
    <property type="entry name" value="HATPase_dom"/>
</dbReference>
<feature type="domain" description="Histidine kinase/HSP90-like ATPase" evidence="10">
    <location>
        <begin position="282"/>
        <end position="373"/>
    </location>
</feature>
<evidence type="ECO:0000256" key="4">
    <source>
        <dbReference type="ARBA" id="ARBA00022679"/>
    </source>
</evidence>
<dbReference type="SMART" id="SM00387">
    <property type="entry name" value="HATPase_c"/>
    <property type="match status" value="1"/>
</dbReference>
<dbReference type="InterPro" id="IPR036890">
    <property type="entry name" value="HATPase_C_sf"/>
</dbReference>
<dbReference type="Gene3D" id="3.30.565.10">
    <property type="entry name" value="Histidine kinase-like ATPase, C-terminal domain"/>
    <property type="match status" value="1"/>
</dbReference>
<dbReference type="GO" id="GO:0000155">
    <property type="term" value="F:phosphorelay sensor kinase activity"/>
    <property type="evidence" value="ECO:0007669"/>
    <property type="project" value="InterPro"/>
</dbReference>
<evidence type="ECO:0000256" key="3">
    <source>
        <dbReference type="ARBA" id="ARBA00022553"/>
    </source>
</evidence>
<keyword evidence="3" id="KW-0597">Phosphoprotein</keyword>
<keyword evidence="5" id="KW-0547">Nucleotide-binding</keyword>
<evidence type="ECO:0000256" key="5">
    <source>
        <dbReference type="ARBA" id="ARBA00022741"/>
    </source>
</evidence>
<keyword evidence="9" id="KW-1133">Transmembrane helix</keyword>
<organism evidence="11 12">
    <name type="scientific">Actinoplanes cyaneus</name>
    <dbReference type="NCBI Taxonomy" id="52696"/>
    <lineage>
        <taxon>Bacteria</taxon>
        <taxon>Bacillati</taxon>
        <taxon>Actinomycetota</taxon>
        <taxon>Actinomycetes</taxon>
        <taxon>Micromonosporales</taxon>
        <taxon>Micromonosporaceae</taxon>
        <taxon>Actinoplanes</taxon>
    </lineage>
</organism>
<comment type="caution">
    <text evidence="11">The sequence shown here is derived from an EMBL/GenBank/DDBJ whole genome shotgun (WGS) entry which is preliminary data.</text>
</comment>
<feature type="transmembrane region" description="Helical" evidence="9">
    <location>
        <begin position="79"/>
        <end position="98"/>
    </location>
</feature>
<evidence type="ECO:0000256" key="6">
    <source>
        <dbReference type="ARBA" id="ARBA00022777"/>
    </source>
</evidence>
<dbReference type="GO" id="GO:0046983">
    <property type="term" value="F:protein dimerization activity"/>
    <property type="evidence" value="ECO:0007669"/>
    <property type="project" value="InterPro"/>
</dbReference>
<keyword evidence="7" id="KW-0067">ATP-binding</keyword>
<keyword evidence="9" id="KW-0812">Transmembrane</keyword>
<dbReference type="CDD" id="cd16917">
    <property type="entry name" value="HATPase_UhpB-NarQ-NarX-like"/>
    <property type="match status" value="1"/>
</dbReference>
<accession>A0A919IN68</accession>
<gene>
    <name evidence="11" type="ORF">Acy02nite_56620</name>
</gene>
<feature type="transmembrane region" description="Helical" evidence="9">
    <location>
        <begin position="105"/>
        <end position="122"/>
    </location>
</feature>
<proteinExistence type="predicted"/>
<dbReference type="Pfam" id="PF07730">
    <property type="entry name" value="HisKA_3"/>
    <property type="match status" value="1"/>
</dbReference>